<organism evidence="2">
    <name type="scientific">mine drainage metagenome</name>
    <dbReference type="NCBI Taxonomy" id="410659"/>
    <lineage>
        <taxon>unclassified sequences</taxon>
        <taxon>metagenomes</taxon>
        <taxon>ecological metagenomes</taxon>
    </lineage>
</organism>
<gene>
    <name evidence="2" type="ORF">CARN6_0814</name>
</gene>
<protein>
    <submittedName>
        <fullName evidence="2">Uncharacterized protein</fullName>
    </submittedName>
</protein>
<reference evidence="2" key="1">
    <citation type="submission" date="2009-10" db="EMBL/GenBank/DDBJ databases">
        <title>Diversity of trophic interactions inside an arsenic-rich microbial ecosystem.</title>
        <authorList>
            <person name="Bertin P.N."/>
            <person name="Heinrich-Salmeron A."/>
            <person name="Pelletier E."/>
            <person name="Goulhen-Chollet F."/>
            <person name="Arsene-Ploetze F."/>
            <person name="Gallien S."/>
            <person name="Calteau A."/>
            <person name="Vallenet D."/>
            <person name="Casiot C."/>
            <person name="Chane-Woon-Ming B."/>
            <person name="Giloteaux L."/>
            <person name="Barakat M."/>
            <person name="Bonnefoy V."/>
            <person name="Bruneel O."/>
            <person name="Chandler M."/>
            <person name="Cleiss J."/>
            <person name="Duran R."/>
            <person name="Elbaz-Poulichet F."/>
            <person name="Fonknechten N."/>
            <person name="Lauga B."/>
            <person name="Mornico D."/>
            <person name="Ortet P."/>
            <person name="Schaeffer C."/>
            <person name="Siguier P."/>
            <person name="Alexander Thil Smith A."/>
            <person name="Van Dorsselaer A."/>
            <person name="Weissenbach J."/>
            <person name="Medigue C."/>
            <person name="Le Paslier D."/>
        </authorList>
    </citation>
    <scope>NUCLEOTIDE SEQUENCE</scope>
</reference>
<feature type="compositionally biased region" description="Polar residues" evidence="1">
    <location>
        <begin position="1"/>
        <end position="11"/>
    </location>
</feature>
<sequence>MAEGENASSVALATDPQSSSSSTNQQPHPTTDHSQQQPKRILGFMPNYRAVSAGEIPPPPSARQAFRLATVNSFDYSALLFGGLTSLLAEGTNTHPDLGKSVPGFWGYYWRGFLDKTDGNYMVIYAFPSLTHEDLRYFALGHGGFKRRVFNAASSVLIARNYQGKKVFSVAEVFGRGVAQGISMLYYSDVDNTASAVASRYGYSIGRDAITATFREFWPDIATHILHRNP</sequence>
<dbReference type="AlphaFoldDB" id="E6QJR1"/>
<feature type="compositionally biased region" description="Low complexity" evidence="1">
    <location>
        <begin position="16"/>
        <end position="29"/>
    </location>
</feature>
<feature type="region of interest" description="Disordered" evidence="1">
    <location>
        <begin position="1"/>
        <end position="38"/>
    </location>
</feature>
<dbReference type="EMBL" id="CABQ01000091">
    <property type="protein sequence ID" value="CBI07478.1"/>
    <property type="molecule type" value="Genomic_DNA"/>
</dbReference>
<name>E6QJR1_9ZZZZ</name>
<comment type="caution">
    <text evidence="2">The sequence shown here is derived from an EMBL/GenBank/DDBJ whole genome shotgun (WGS) entry which is preliminary data.</text>
</comment>
<proteinExistence type="predicted"/>
<evidence type="ECO:0000256" key="1">
    <source>
        <dbReference type="SAM" id="MobiDB-lite"/>
    </source>
</evidence>
<accession>E6QJR1</accession>
<evidence type="ECO:0000313" key="2">
    <source>
        <dbReference type="EMBL" id="CBI07478.1"/>
    </source>
</evidence>